<dbReference type="GO" id="GO:0016787">
    <property type="term" value="F:hydrolase activity"/>
    <property type="evidence" value="ECO:0007669"/>
    <property type="project" value="UniProtKB-KW"/>
</dbReference>
<dbReference type="InterPro" id="IPR001650">
    <property type="entry name" value="Helicase_C-like"/>
</dbReference>
<evidence type="ECO:0000256" key="9">
    <source>
        <dbReference type="ARBA" id="ARBA00048988"/>
    </source>
</evidence>
<dbReference type="InterPro" id="IPR032830">
    <property type="entry name" value="XPB/Ssl2_N"/>
</dbReference>
<name>A0A3A3GNT4_PANTH</name>
<feature type="domain" description="Helicase C-terminal" evidence="11">
    <location>
        <begin position="403"/>
        <end position="553"/>
    </location>
</feature>
<dbReference type="AlphaFoldDB" id="A0A3A3GNT4"/>
<evidence type="ECO:0000256" key="1">
    <source>
        <dbReference type="ARBA" id="ARBA00006637"/>
    </source>
</evidence>
<dbReference type="SMART" id="SM00487">
    <property type="entry name" value="DEXDc"/>
    <property type="match status" value="1"/>
</dbReference>
<dbReference type="PROSITE" id="PS51192">
    <property type="entry name" value="HELICASE_ATP_BIND_1"/>
    <property type="match status" value="1"/>
</dbReference>
<dbReference type="EC" id="5.6.2.4" evidence="8"/>
<dbReference type="PANTHER" id="PTHR11274">
    <property type="entry name" value="RAD25/XP-B DNA REPAIR HELICASE"/>
    <property type="match status" value="1"/>
</dbReference>
<organism evidence="12 13">
    <name type="scientific">Paenibacillus thiaminolyticus</name>
    <name type="common">Bacillus thiaminolyticus</name>
    <dbReference type="NCBI Taxonomy" id="49283"/>
    <lineage>
        <taxon>Bacteria</taxon>
        <taxon>Bacillati</taxon>
        <taxon>Bacillota</taxon>
        <taxon>Bacilli</taxon>
        <taxon>Bacillales</taxon>
        <taxon>Paenibacillaceae</taxon>
        <taxon>Paenibacillus</taxon>
    </lineage>
</organism>
<evidence type="ECO:0000256" key="3">
    <source>
        <dbReference type="ARBA" id="ARBA00022801"/>
    </source>
</evidence>
<comment type="catalytic activity">
    <reaction evidence="9">
        <text>ATP + H2O = ADP + phosphate + H(+)</text>
        <dbReference type="Rhea" id="RHEA:13065"/>
        <dbReference type="ChEBI" id="CHEBI:15377"/>
        <dbReference type="ChEBI" id="CHEBI:15378"/>
        <dbReference type="ChEBI" id="CHEBI:30616"/>
        <dbReference type="ChEBI" id="CHEBI:43474"/>
        <dbReference type="ChEBI" id="CHEBI:456216"/>
        <dbReference type="EC" id="5.6.2.4"/>
    </reaction>
</comment>
<dbReference type="Pfam" id="PF04851">
    <property type="entry name" value="ResIII"/>
    <property type="match status" value="1"/>
</dbReference>
<dbReference type="RefSeq" id="WP_119790979.1">
    <property type="nucleotide sequence ID" value="NZ_QYZD01000002.1"/>
</dbReference>
<evidence type="ECO:0000256" key="8">
    <source>
        <dbReference type="ARBA" id="ARBA00034808"/>
    </source>
</evidence>
<dbReference type="PANTHER" id="PTHR11274:SF0">
    <property type="entry name" value="GENERAL TRANSCRIPTION AND DNA REPAIR FACTOR IIH HELICASE SUBUNIT XPB"/>
    <property type="match status" value="1"/>
</dbReference>
<feature type="domain" description="Helicase ATP-binding" evidence="10">
    <location>
        <begin position="192"/>
        <end position="348"/>
    </location>
</feature>
<dbReference type="CDD" id="cd18789">
    <property type="entry name" value="SF2_C_XPB"/>
    <property type="match status" value="1"/>
</dbReference>
<comment type="similarity">
    <text evidence="1">Belongs to the helicase family. RAD25/XPB subfamily.</text>
</comment>
<keyword evidence="6" id="KW-0413">Isomerase</keyword>
<accession>A0A3A3GNT4</accession>
<dbReference type="Proteomes" id="UP000266177">
    <property type="component" value="Unassembled WGS sequence"/>
</dbReference>
<protein>
    <recommendedName>
        <fullName evidence="8">DNA 3'-5' helicase</fullName>
        <ecNumber evidence="8">5.6.2.4</ecNumber>
    </recommendedName>
</protein>
<evidence type="ECO:0000313" key="13">
    <source>
        <dbReference type="Proteomes" id="UP000266177"/>
    </source>
</evidence>
<evidence type="ECO:0000259" key="11">
    <source>
        <dbReference type="PROSITE" id="PS51194"/>
    </source>
</evidence>
<dbReference type="PRINTS" id="PR00851">
    <property type="entry name" value="XRODRMPGMNTB"/>
</dbReference>
<dbReference type="InterPro" id="IPR027417">
    <property type="entry name" value="P-loop_NTPase"/>
</dbReference>
<dbReference type="SMART" id="SM00490">
    <property type="entry name" value="HELICc"/>
    <property type="match status" value="1"/>
</dbReference>
<dbReference type="InterPro" id="IPR032438">
    <property type="entry name" value="ERCC3_RAD25_C"/>
</dbReference>
<evidence type="ECO:0000256" key="4">
    <source>
        <dbReference type="ARBA" id="ARBA00022806"/>
    </source>
</evidence>
<dbReference type="Pfam" id="PF13625">
    <property type="entry name" value="Helicase_C_3"/>
    <property type="match status" value="1"/>
</dbReference>
<evidence type="ECO:0000256" key="5">
    <source>
        <dbReference type="ARBA" id="ARBA00022840"/>
    </source>
</evidence>
<evidence type="ECO:0000256" key="2">
    <source>
        <dbReference type="ARBA" id="ARBA00022741"/>
    </source>
</evidence>
<gene>
    <name evidence="12" type="ORF">DQX05_03690</name>
</gene>
<proteinExistence type="inferred from homology"/>
<dbReference type="Pfam" id="PF16203">
    <property type="entry name" value="ERCC3_RAD25_C"/>
    <property type="match status" value="1"/>
</dbReference>
<dbReference type="PROSITE" id="PS51194">
    <property type="entry name" value="HELICASE_CTER"/>
    <property type="match status" value="1"/>
</dbReference>
<dbReference type="InterPro" id="IPR050615">
    <property type="entry name" value="ATP-dep_DNA_Helicase"/>
</dbReference>
<keyword evidence="2" id="KW-0547">Nucleotide-binding</keyword>
<dbReference type="GO" id="GO:0005524">
    <property type="term" value="F:ATP binding"/>
    <property type="evidence" value="ECO:0007669"/>
    <property type="project" value="UniProtKB-KW"/>
</dbReference>
<dbReference type="InterPro" id="IPR006935">
    <property type="entry name" value="Helicase/UvrB_N"/>
</dbReference>
<dbReference type="GO" id="GO:0043138">
    <property type="term" value="F:3'-5' DNA helicase activity"/>
    <property type="evidence" value="ECO:0007669"/>
    <property type="project" value="UniProtKB-EC"/>
</dbReference>
<reference evidence="12 13" key="1">
    <citation type="submission" date="2018-09" db="EMBL/GenBank/DDBJ databases">
        <title>Paenibacillus SK2017-BO5.</title>
        <authorList>
            <person name="Piskunova J.V."/>
            <person name="Dubiley S.A."/>
            <person name="Severinov K.V."/>
        </authorList>
    </citation>
    <scope>NUCLEOTIDE SEQUENCE [LARGE SCALE GENOMIC DNA]</scope>
    <source>
        <strain evidence="12 13">BO5</strain>
    </source>
</reference>
<comment type="catalytic activity">
    <reaction evidence="7">
        <text>Couples ATP hydrolysis with the unwinding of duplex DNA by translocating in the 3'-5' direction.</text>
        <dbReference type="EC" id="5.6.2.4"/>
    </reaction>
</comment>
<sequence length="561" mass="62769">MVVQQDCTVLVNERSPDYPEIRAAVQRFAELMKNPAGIHTFRMTPITLWNAAASGATAQSVAETLDRYATYPTPIKVKQEIEMWMGRYGLFILEGEDKETHFTLRSEDEKTLERFMHDAEVGTLFSGRPQQGRVLVHARHRGRLKRALARAGYPVIDQLGFRDGEPLSFQLEEGSSFSLRPYQQDAVAAFIGSGTRAAGDGVIVLPCGAGKTIVGLAAMTALQSETLILTSNATSVKQWKEELLKRTTLKSEHVGEYTGADKQVRPVTISTYQMMTYRQQKDGEWSHMRLFHERDWGLIIYDEVHLLPAPVFRTTADLQATRRLGLTATLVREDGCERDVFSLIGPKRFELPWRQLEEAGWIAQVTCTEVRVPLPAATRIAYQQSGLRERARIAAENGAKIPAVRQLIERHPGAPTLVIGQYLSQLDTLAAALQAPVLTGQTPQAERQRLYEAFKQGELPVLIVSKVANFAVDLPDATVAIQVSGSYGSRQEEAQRLGRLLRPKKDGRMAYFYTVVSEATKERDYALKRQLFLVEQGYRYLIEEGEENCEHESAVEADGTG</sequence>
<dbReference type="Gene3D" id="3.40.50.300">
    <property type="entry name" value="P-loop containing nucleotide triphosphate hydrolases"/>
    <property type="match status" value="2"/>
</dbReference>
<comment type="caution">
    <text evidence="12">The sequence shown here is derived from an EMBL/GenBank/DDBJ whole genome shotgun (WGS) entry which is preliminary data.</text>
</comment>
<evidence type="ECO:0000256" key="6">
    <source>
        <dbReference type="ARBA" id="ARBA00023235"/>
    </source>
</evidence>
<evidence type="ECO:0000259" key="10">
    <source>
        <dbReference type="PROSITE" id="PS51192"/>
    </source>
</evidence>
<keyword evidence="5" id="KW-0067">ATP-binding</keyword>
<dbReference type="GO" id="GO:0003677">
    <property type="term" value="F:DNA binding"/>
    <property type="evidence" value="ECO:0007669"/>
    <property type="project" value="InterPro"/>
</dbReference>
<evidence type="ECO:0000256" key="7">
    <source>
        <dbReference type="ARBA" id="ARBA00034617"/>
    </source>
</evidence>
<keyword evidence="3" id="KW-0378">Hydrolase</keyword>
<keyword evidence="4 12" id="KW-0347">Helicase</keyword>
<evidence type="ECO:0000313" key="12">
    <source>
        <dbReference type="EMBL" id="RJG26010.1"/>
    </source>
</evidence>
<dbReference type="OrthoDB" id="9802848at2"/>
<dbReference type="SUPFAM" id="SSF52540">
    <property type="entry name" value="P-loop containing nucleoside triphosphate hydrolases"/>
    <property type="match status" value="2"/>
</dbReference>
<dbReference type="EMBL" id="QYZD01000002">
    <property type="protein sequence ID" value="RJG26010.1"/>
    <property type="molecule type" value="Genomic_DNA"/>
</dbReference>
<dbReference type="NCBIfam" id="NF045503">
    <property type="entry name" value="repair_heli_XPB"/>
    <property type="match status" value="1"/>
</dbReference>
<dbReference type="InterPro" id="IPR014001">
    <property type="entry name" value="Helicase_ATP-bd"/>
</dbReference>